<feature type="domain" description="DDE Tnp4" evidence="3">
    <location>
        <begin position="167"/>
        <end position="326"/>
    </location>
</feature>
<evidence type="ECO:0000313" key="4">
    <source>
        <dbReference type="EMBL" id="MBY21901.1"/>
    </source>
</evidence>
<sequence>MQEYSNEKDDVDTLECNVQDNITANKILRELKNVETQVAIGNIKTSFLSFIDTVKKLNTMTGICSFEILNEIIGLHKTHFPDKRQHTLCLKERIVMVFVKFKQGLSFAILSILFNDFSAESCRLTYNSLIPQLAYIFKSLIYWPSRQEILSNTPYCFEQFTDVRVVLDCTEISVQRPKCLTCRIKCYSNYKSTFTLKFLIGISPGGLITYISKPYGGRASDKAIFEQSNLIELMQKPDAVMVDKGFLIDDICKKKNITLIRPPFLKNQKQFSKEDALLSKNIAKARVHIERINQRIKTFNIFCHTFPWAHVHLASDIMTIIGGLCNLSQPIFSLDKFIS</sequence>
<dbReference type="PANTHER" id="PTHR23080">
    <property type="entry name" value="THAP DOMAIN PROTEIN"/>
    <property type="match status" value="1"/>
</dbReference>
<dbReference type="EMBL" id="GGMR01009282">
    <property type="protein sequence ID" value="MBY21901.1"/>
    <property type="molecule type" value="Transcribed_RNA"/>
</dbReference>
<proteinExistence type="predicted"/>
<keyword evidence="2" id="KW-0479">Metal-binding</keyword>
<dbReference type="PANTHER" id="PTHR23080:SF141">
    <property type="entry name" value="TRANSPOSASE HELIX-TURN-HELIX DOMAIN-CONTAINING PROTEIN"/>
    <property type="match status" value="1"/>
</dbReference>
<comment type="cofactor">
    <cofactor evidence="1">
        <name>a divalent metal cation</name>
        <dbReference type="ChEBI" id="CHEBI:60240"/>
    </cofactor>
</comment>
<dbReference type="InterPro" id="IPR027806">
    <property type="entry name" value="HARBI1_dom"/>
</dbReference>
<accession>A0A2S2NXE8</accession>
<protein>
    <recommendedName>
        <fullName evidence="3">DDE Tnp4 domain-containing protein</fullName>
    </recommendedName>
</protein>
<organism evidence="4">
    <name type="scientific">Schizaphis graminum</name>
    <name type="common">Green bug aphid</name>
    <dbReference type="NCBI Taxonomy" id="13262"/>
    <lineage>
        <taxon>Eukaryota</taxon>
        <taxon>Metazoa</taxon>
        <taxon>Ecdysozoa</taxon>
        <taxon>Arthropoda</taxon>
        <taxon>Hexapoda</taxon>
        <taxon>Insecta</taxon>
        <taxon>Pterygota</taxon>
        <taxon>Neoptera</taxon>
        <taxon>Paraneoptera</taxon>
        <taxon>Hemiptera</taxon>
        <taxon>Sternorrhyncha</taxon>
        <taxon>Aphidomorpha</taxon>
        <taxon>Aphidoidea</taxon>
        <taxon>Aphididae</taxon>
        <taxon>Aphidini</taxon>
        <taxon>Schizaphis</taxon>
    </lineage>
</organism>
<evidence type="ECO:0000256" key="1">
    <source>
        <dbReference type="ARBA" id="ARBA00001968"/>
    </source>
</evidence>
<evidence type="ECO:0000259" key="3">
    <source>
        <dbReference type="Pfam" id="PF13359"/>
    </source>
</evidence>
<evidence type="ECO:0000256" key="2">
    <source>
        <dbReference type="ARBA" id="ARBA00022723"/>
    </source>
</evidence>
<dbReference type="Pfam" id="PF13359">
    <property type="entry name" value="DDE_Tnp_4"/>
    <property type="match status" value="1"/>
</dbReference>
<reference evidence="4" key="1">
    <citation type="submission" date="2018-04" db="EMBL/GenBank/DDBJ databases">
        <title>Transcriptome of Schizaphis graminum biotype I.</title>
        <authorList>
            <person name="Scully E.D."/>
            <person name="Geib S.M."/>
            <person name="Palmer N.A."/>
            <person name="Koch K."/>
            <person name="Bradshaw J."/>
            <person name="Heng-Moss T."/>
            <person name="Sarath G."/>
        </authorList>
    </citation>
    <scope>NUCLEOTIDE SEQUENCE</scope>
</reference>
<gene>
    <name evidence="4" type="ORF">g.46803</name>
</gene>
<name>A0A2S2NXE8_SCHGA</name>
<dbReference type="AlphaFoldDB" id="A0A2S2NXE8"/>
<dbReference type="GO" id="GO:0046872">
    <property type="term" value="F:metal ion binding"/>
    <property type="evidence" value="ECO:0007669"/>
    <property type="project" value="UniProtKB-KW"/>
</dbReference>